<accession>A0A561UGH5</accession>
<feature type="coiled-coil region" evidence="1">
    <location>
        <begin position="81"/>
        <end position="136"/>
    </location>
</feature>
<comment type="caution">
    <text evidence="4">The sequence shown here is derived from an EMBL/GenBank/DDBJ whole genome shotgun (WGS) entry which is preliminary data.</text>
</comment>
<evidence type="ECO:0000256" key="3">
    <source>
        <dbReference type="SAM" id="Phobius"/>
    </source>
</evidence>
<feature type="compositionally biased region" description="Low complexity" evidence="2">
    <location>
        <begin position="282"/>
        <end position="297"/>
    </location>
</feature>
<evidence type="ECO:0000313" key="5">
    <source>
        <dbReference type="Proteomes" id="UP000317940"/>
    </source>
</evidence>
<dbReference type="Proteomes" id="UP000317940">
    <property type="component" value="Unassembled WGS sequence"/>
</dbReference>
<organism evidence="4 5">
    <name type="scientific">Kitasatospora viridis</name>
    <dbReference type="NCBI Taxonomy" id="281105"/>
    <lineage>
        <taxon>Bacteria</taxon>
        <taxon>Bacillati</taxon>
        <taxon>Actinomycetota</taxon>
        <taxon>Actinomycetes</taxon>
        <taxon>Kitasatosporales</taxon>
        <taxon>Streptomycetaceae</taxon>
        <taxon>Kitasatospora</taxon>
    </lineage>
</organism>
<feature type="compositionally biased region" description="Acidic residues" evidence="2">
    <location>
        <begin position="383"/>
        <end position="392"/>
    </location>
</feature>
<keyword evidence="3" id="KW-0472">Membrane</keyword>
<feature type="compositionally biased region" description="Polar residues" evidence="2">
    <location>
        <begin position="335"/>
        <end position="344"/>
    </location>
</feature>
<keyword evidence="3" id="KW-1133">Transmembrane helix</keyword>
<feature type="compositionally biased region" description="Low complexity" evidence="2">
    <location>
        <begin position="255"/>
        <end position="269"/>
    </location>
</feature>
<keyword evidence="3" id="KW-0812">Transmembrane</keyword>
<feature type="transmembrane region" description="Helical" evidence="3">
    <location>
        <begin position="39"/>
        <end position="59"/>
    </location>
</feature>
<dbReference type="EMBL" id="VIWT01000001">
    <property type="protein sequence ID" value="TWF98458.1"/>
    <property type="molecule type" value="Genomic_DNA"/>
</dbReference>
<keyword evidence="5" id="KW-1185">Reference proteome</keyword>
<feature type="transmembrane region" description="Helical" evidence="3">
    <location>
        <begin position="12"/>
        <end position="33"/>
    </location>
</feature>
<dbReference type="AlphaFoldDB" id="A0A561UGH5"/>
<dbReference type="OrthoDB" id="4231792at2"/>
<keyword evidence="1" id="KW-0175">Coiled coil</keyword>
<protein>
    <submittedName>
        <fullName evidence="4">Uncharacterized protein</fullName>
    </submittedName>
</protein>
<evidence type="ECO:0000256" key="1">
    <source>
        <dbReference type="SAM" id="Coils"/>
    </source>
</evidence>
<gene>
    <name evidence="4" type="ORF">FHX73_112267</name>
</gene>
<feature type="region of interest" description="Disordered" evidence="2">
    <location>
        <begin position="221"/>
        <end position="401"/>
    </location>
</feature>
<evidence type="ECO:0000313" key="4">
    <source>
        <dbReference type="EMBL" id="TWF98458.1"/>
    </source>
</evidence>
<reference evidence="4 5" key="1">
    <citation type="submission" date="2019-06" db="EMBL/GenBank/DDBJ databases">
        <title>Sequencing the genomes of 1000 actinobacteria strains.</title>
        <authorList>
            <person name="Klenk H.-P."/>
        </authorList>
    </citation>
    <scope>NUCLEOTIDE SEQUENCE [LARGE SCALE GENOMIC DNA]</scope>
    <source>
        <strain evidence="4 5">DSM 44826</strain>
    </source>
</reference>
<proteinExistence type="predicted"/>
<sequence length="401" mass="42249">MSRGRHRHSSLLSRALGPLAAAVLAVAALAALLLSADRLVVRSVGVAAVLAVLGLGLVLRQRDRAGRAAAEAAAARRIREEERFEEQLAEAEYAAEVAEERAARTGRRLAAEKSRLAKAETEIARLLKERAVLVAEQALKEAEAARLAAEAARPKHPVTPVAYLRAANALRALERRAELAAVQAEHLARRQARKAAAALPAARPAEHAALPEVRERHVPALPEQAGERPVPRAAGVAEPAEVREQERPGAEEPRATAGKSAATTSGATARPAVTASPVRPMLAGPAEQAAAAAGLPAERQRPRPRPQTPGPRIPSFSFFDRGAALRAAAPAPSVGSVNELAQRQDQPELSAPQLTERQAPAAEPDLADVLGEEVGATQVVDLTPEDDTELLDLGELRAERG</sequence>
<feature type="compositionally biased region" description="Basic and acidic residues" evidence="2">
    <location>
        <begin position="240"/>
        <end position="254"/>
    </location>
</feature>
<dbReference type="RefSeq" id="WP_145904894.1">
    <property type="nucleotide sequence ID" value="NZ_BAAAMZ010000024.1"/>
</dbReference>
<name>A0A561UGH5_9ACTN</name>
<evidence type="ECO:0000256" key="2">
    <source>
        <dbReference type="SAM" id="MobiDB-lite"/>
    </source>
</evidence>